<protein>
    <submittedName>
        <fullName evidence="1">Uncharacterized protein</fullName>
    </submittedName>
</protein>
<name>X1JMG1_9ZZZZ</name>
<organism evidence="1">
    <name type="scientific">marine sediment metagenome</name>
    <dbReference type="NCBI Taxonomy" id="412755"/>
    <lineage>
        <taxon>unclassified sequences</taxon>
        <taxon>metagenomes</taxon>
        <taxon>ecological metagenomes</taxon>
    </lineage>
</organism>
<accession>X1JMG1</accession>
<reference evidence="1" key="1">
    <citation type="journal article" date="2014" name="Front. Microbiol.">
        <title>High frequency of phylogenetically diverse reductive dehalogenase-homologous genes in deep subseafloor sedimentary metagenomes.</title>
        <authorList>
            <person name="Kawai M."/>
            <person name="Futagami T."/>
            <person name="Toyoda A."/>
            <person name="Takaki Y."/>
            <person name="Nishi S."/>
            <person name="Hori S."/>
            <person name="Arai W."/>
            <person name="Tsubouchi T."/>
            <person name="Morono Y."/>
            <person name="Uchiyama I."/>
            <person name="Ito T."/>
            <person name="Fujiyama A."/>
            <person name="Inagaki F."/>
            <person name="Takami H."/>
        </authorList>
    </citation>
    <scope>NUCLEOTIDE SEQUENCE</scope>
    <source>
        <strain evidence="1">Expedition CK06-06</strain>
    </source>
</reference>
<dbReference type="EMBL" id="BARV01000221">
    <property type="protein sequence ID" value="GAH95267.1"/>
    <property type="molecule type" value="Genomic_DNA"/>
</dbReference>
<comment type="caution">
    <text evidence="1">The sequence shown here is derived from an EMBL/GenBank/DDBJ whole genome shotgun (WGS) entry which is preliminary data.</text>
</comment>
<evidence type="ECO:0000313" key="1">
    <source>
        <dbReference type="EMBL" id="GAH95267.1"/>
    </source>
</evidence>
<sequence>MILDSGFYLYSEVIEISGAGGVNTAALTVPVGELWEVKHLVGSHDDASARNCFWTFDDGVTTYQLAESLSIATNIRDQFYERIHLMGPLILRHGLVLSWVVSSIGGGQVATLRGLVYKLRGLPLEE</sequence>
<proteinExistence type="predicted"/>
<dbReference type="AlphaFoldDB" id="X1JMG1"/>
<gene>
    <name evidence="1" type="ORF">S06H3_00976</name>
</gene>